<gene>
    <name evidence="1" type="ORF">BZL54_24035</name>
</gene>
<dbReference type="EMBL" id="MTZU01000075">
    <property type="protein sequence ID" value="PCE29882.1"/>
    <property type="molecule type" value="Genomic_DNA"/>
</dbReference>
<dbReference type="AlphaFoldDB" id="A0A2A4FB30"/>
<reference evidence="1 2" key="1">
    <citation type="submission" date="2017-01" db="EMBL/GenBank/DDBJ databases">
        <title>Whole-Genome Shotgun Sequencing of Two beta-Proteobacterial Species in Search of the Bulgecin Biosynthetic Cluster.</title>
        <authorList>
            <person name="Horsman M.E."/>
            <person name="Marous D.R."/>
            <person name="Li R."/>
            <person name="Oliver R.A."/>
            <person name="Byun B."/>
            <person name="Emrich S.J."/>
            <person name="Boggess B."/>
            <person name="Townsend C.A."/>
            <person name="Mobashery S."/>
        </authorList>
    </citation>
    <scope>NUCLEOTIDE SEQUENCE [LARGE SCALE GENOMIC DNA]</scope>
    <source>
        <strain evidence="1 2">ATCC 31433</strain>
    </source>
</reference>
<protein>
    <submittedName>
        <fullName evidence="1">Uncharacterized protein</fullName>
    </submittedName>
</protein>
<name>A0A2A4FB30_9BURK</name>
<organism evidence="1 2">
    <name type="scientific">Burkholderia ubonensis subsp. mesacidophila</name>
    <dbReference type="NCBI Taxonomy" id="265293"/>
    <lineage>
        <taxon>Bacteria</taxon>
        <taxon>Pseudomonadati</taxon>
        <taxon>Pseudomonadota</taxon>
        <taxon>Betaproteobacteria</taxon>
        <taxon>Burkholderiales</taxon>
        <taxon>Burkholderiaceae</taxon>
        <taxon>Burkholderia</taxon>
        <taxon>Burkholderia cepacia complex</taxon>
    </lineage>
</organism>
<proteinExistence type="predicted"/>
<sequence>MENLKVLGSQFALPNVMYSVMREFEPGWIEMFRWATLGWSRTQAANAALLEKLSGILNFTLSLLTTAMKQ</sequence>
<comment type="caution">
    <text evidence="1">The sequence shown here is derived from an EMBL/GenBank/DDBJ whole genome shotgun (WGS) entry which is preliminary data.</text>
</comment>
<evidence type="ECO:0000313" key="2">
    <source>
        <dbReference type="Proteomes" id="UP000217994"/>
    </source>
</evidence>
<accession>A0A2A4FB30</accession>
<dbReference type="Proteomes" id="UP000217994">
    <property type="component" value="Unassembled WGS sequence"/>
</dbReference>
<evidence type="ECO:0000313" key="1">
    <source>
        <dbReference type="EMBL" id="PCE29882.1"/>
    </source>
</evidence>